<sequence length="337" mass="38120">MHNLGFDQATFKIIIHKRTSPMNHKHFIYLIVLLSLSACSVNPFDDVGSFYSNFQVFEEKMCSGTYKLEYPIKNGRKSKSAISKKFYEKTDGIEQYYAFQASEDTCWSASLETAFRYAGLEFTQEQFRDALGSSCPDSGNRAATANQILFAASEAHASGAGLWLGKIPRRGIDIDYCDVVNILSLLPKVQSANCKIESSFHREADEFFLVRQGGDFSYSPDGFTMSSTNPKTGKLIYEKQLVIIKSLSDMLVAMDKDYPVFVAMNRKGRGHTVVLRDVTFYTSIYKENDKGGYNYTTDSNTHLEKVSFLDPTERSTPRIMTGDRFLEKVAFSFYIQT</sequence>
<keyword evidence="2" id="KW-1185">Reference proteome</keyword>
<comment type="caution">
    <text evidence="1">The sequence shown here is derived from an EMBL/GenBank/DDBJ whole genome shotgun (WGS) entry which is preliminary data.</text>
</comment>
<dbReference type="AlphaFoldDB" id="A0A2S9VAL9"/>
<dbReference type="EMBL" id="PVNP01000112">
    <property type="protein sequence ID" value="PRO73500.1"/>
    <property type="molecule type" value="Genomic_DNA"/>
</dbReference>
<dbReference type="Proteomes" id="UP000238949">
    <property type="component" value="Unassembled WGS sequence"/>
</dbReference>
<evidence type="ECO:0000313" key="1">
    <source>
        <dbReference type="EMBL" id="PRO73500.1"/>
    </source>
</evidence>
<organism evidence="1 2">
    <name type="scientific">Alteromonas alba</name>
    <dbReference type="NCBI Taxonomy" id="2079529"/>
    <lineage>
        <taxon>Bacteria</taxon>
        <taxon>Pseudomonadati</taxon>
        <taxon>Pseudomonadota</taxon>
        <taxon>Gammaproteobacteria</taxon>
        <taxon>Alteromonadales</taxon>
        <taxon>Alteromonadaceae</taxon>
        <taxon>Alteromonas/Salinimonas group</taxon>
        <taxon>Alteromonas</taxon>
    </lineage>
</organism>
<proteinExistence type="predicted"/>
<evidence type="ECO:0000313" key="2">
    <source>
        <dbReference type="Proteomes" id="UP000238949"/>
    </source>
</evidence>
<name>A0A2S9VAL9_9ALTE</name>
<accession>A0A2S9VAL9</accession>
<protein>
    <submittedName>
        <fullName evidence="1">Uncharacterized protein</fullName>
    </submittedName>
</protein>
<gene>
    <name evidence="1" type="ORF">C6Y40_11335</name>
</gene>
<reference evidence="2" key="1">
    <citation type="journal article" date="2020" name="Int. J. Syst. Evol. Microbiol.">
        <title>Alteromonas alba sp. nov., a marine bacterium isolated from the seawater of the West Pacific Ocean.</title>
        <authorList>
            <person name="Sun C."/>
            <person name="Wu Y.-H."/>
            <person name="Xamxidin M."/>
            <person name="Cheng H."/>
            <person name="Xu X.-W."/>
        </authorList>
    </citation>
    <scope>NUCLEOTIDE SEQUENCE [LARGE SCALE GENOMIC DNA]</scope>
    <source>
        <strain evidence="2">190</strain>
    </source>
</reference>